<name>A2Z6G7_ORYSI</name>
<evidence type="ECO:0000256" key="3">
    <source>
        <dbReference type="ARBA" id="ARBA00022737"/>
    </source>
</evidence>
<proteinExistence type="inferred from homology"/>
<dbReference type="HOGENOM" id="CLU_000837_29_0_1"/>
<keyword evidence="5" id="KW-0611">Plant defense</keyword>
<evidence type="ECO:0000313" key="8">
    <source>
        <dbReference type="EMBL" id="EAY78201.1"/>
    </source>
</evidence>
<evidence type="ECO:0000256" key="4">
    <source>
        <dbReference type="ARBA" id="ARBA00022741"/>
    </source>
</evidence>
<dbReference type="InterPro" id="IPR002182">
    <property type="entry name" value="NB-ARC"/>
</dbReference>
<feature type="domain" description="Disease resistance N-terminal" evidence="7">
    <location>
        <begin position="9"/>
        <end position="92"/>
    </location>
</feature>
<comment type="similarity">
    <text evidence="1">Belongs to the disease resistance NB-LRR family.</text>
</comment>
<dbReference type="Gene3D" id="3.40.50.300">
    <property type="entry name" value="P-loop containing nucleotide triphosphate hydrolases"/>
    <property type="match status" value="1"/>
</dbReference>
<evidence type="ECO:0000256" key="1">
    <source>
        <dbReference type="ARBA" id="ARBA00008894"/>
    </source>
</evidence>
<dbReference type="InterPro" id="IPR027417">
    <property type="entry name" value="P-loop_NTPase"/>
</dbReference>
<keyword evidence="3" id="KW-0677">Repeat</keyword>
<evidence type="ECO:0000256" key="5">
    <source>
        <dbReference type="ARBA" id="ARBA00022821"/>
    </source>
</evidence>
<dbReference type="GO" id="GO:0006952">
    <property type="term" value="P:defense response"/>
    <property type="evidence" value="ECO:0007669"/>
    <property type="project" value="UniProtKB-KW"/>
</dbReference>
<keyword evidence="2" id="KW-0433">Leucine-rich repeat</keyword>
<dbReference type="EMBL" id="CM000135">
    <property type="protein sequence ID" value="EAY78201.1"/>
    <property type="molecule type" value="Genomic_DNA"/>
</dbReference>
<dbReference type="STRING" id="39946.A2Z6G7"/>
<organism evidence="8 9">
    <name type="scientific">Oryza sativa subsp. indica</name>
    <name type="common">Rice</name>
    <dbReference type="NCBI Taxonomy" id="39946"/>
    <lineage>
        <taxon>Eukaryota</taxon>
        <taxon>Viridiplantae</taxon>
        <taxon>Streptophyta</taxon>
        <taxon>Embryophyta</taxon>
        <taxon>Tracheophyta</taxon>
        <taxon>Spermatophyta</taxon>
        <taxon>Magnoliopsida</taxon>
        <taxon>Liliopsida</taxon>
        <taxon>Poales</taxon>
        <taxon>Poaceae</taxon>
        <taxon>BOP clade</taxon>
        <taxon>Oryzoideae</taxon>
        <taxon>Oryzeae</taxon>
        <taxon>Oryzinae</taxon>
        <taxon>Oryza</taxon>
        <taxon>Oryza sativa</taxon>
    </lineage>
</organism>
<dbReference type="InterPro" id="IPR041118">
    <property type="entry name" value="Rx_N"/>
</dbReference>
<dbReference type="GO" id="GO:0043531">
    <property type="term" value="F:ADP binding"/>
    <property type="evidence" value="ECO:0007669"/>
    <property type="project" value="InterPro"/>
</dbReference>
<dbReference type="OMA" id="CQYIRES"/>
<evidence type="ECO:0000256" key="2">
    <source>
        <dbReference type="ARBA" id="ARBA00022614"/>
    </source>
</evidence>
<accession>A2Z6G7</accession>
<dbReference type="SUPFAM" id="SSF52540">
    <property type="entry name" value="P-loop containing nucleoside triphosphate hydrolases"/>
    <property type="match status" value="1"/>
</dbReference>
<dbReference type="Pfam" id="PF18052">
    <property type="entry name" value="Rx_N"/>
    <property type="match status" value="1"/>
</dbReference>
<gene>
    <name evidence="8" type="ORF">OsI_33248</name>
</gene>
<dbReference type="PANTHER" id="PTHR19338">
    <property type="entry name" value="TRANSLOCASE OF INNER MITOCHONDRIAL MEMBRANE 13 HOMOLOG"/>
    <property type="match status" value="1"/>
</dbReference>
<feature type="domain" description="NB-ARC" evidence="6">
    <location>
        <begin position="182"/>
        <end position="266"/>
    </location>
</feature>
<keyword evidence="9" id="KW-1185">Reference proteome</keyword>
<dbReference type="Gramene" id="BGIOSGA032785-TA">
    <property type="protein sequence ID" value="BGIOSGA032785-PA"/>
    <property type="gene ID" value="BGIOSGA032785"/>
</dbReference>
<evidence type="ECO:0000313" key="9">
    <source>
        <dbReference type="Proteomes" id="UP000007015"/>
    </source>
</evidence>
<evidence type="ECO:0000259" key="6">
    <source>
        <dbReference type="Pfam" id="PF00931"/>
    </source>
</evidence>
<dbReference type="Proteomes" id="UP000007015">
    <property type="component" value="Chromosome 10"/>
</dbReference>
<sequence length="266" mass="29156">METAIVSAVLSSLAPTLYALARDRYSLEENVRRDVQSVKAELDMMLAAIQVHAASHGSGPVVQAVWVDKARRLAHQMEDCIDRFVYDQLTAAHGSSRHAAPLGSRPTALREESAQLYELKTKYAGPVAAAGPPSAAKKSSAMSEPVPALRRNLVGMEAPRRELLELVEEEEEEEAEGGKKRRQNVISIVGFGGLGKTALAKQVYDDVGGGQFSPMVWVSAAEKTAEEVLEEILIKKFGSQVRDDDDDMADVEHLSLRLRTHLRNKR</sequence>
<dbReference type="Pfam" id="PF00931">
    <property type="entry name" value="NB-ARC"/>
    <property type="match status" value="1"/>
</dbReference>
<protein>
    <submittedName>
        <fullName evidence="8">Uncharacterized protein</fullName>
    </submittedName>
</protein>
<dbReference type="PANTHER" id="PTHR19338:SF34">
    <property type="entry name" value="OS10G0370400 PROTEIN"/>
    <property type="match status" value="1"/>
</dbReference>
<keyword evidence="4" id="KW-0547">Nucleotide-binding</keyword>
<evidence type="ECO:0000259" key="7">
    <source>
        <dbReference type="Pfam" id="PF18052"/>
    </source>
</evidence>
<dbReference type="Gene3D" id="1.20.5.4130">
    <property type="match status" value="1"/>
</dbReference>
<dbReference type="AlphaFoldDB" id="A2Z6G7"/>
<reference evidence="8 9" key="1">
    <citation type="journal article" date="2005" name="PLoS Biol.">
        <title>The genomes of Oryza sativa: a history of duplications.</title>
        <authorList>
            <person name="Yu J."/>
            <person name="Wang J."/>
            <person name="Lin W."/>
            <person name="Li S."/>
            <person name="Li H."/>
            <person name="Zhou J."/>
            <person name="Ni P."/>
            <person name="Dong W."/>
            <person name="Hu S."/>
            <person name="Zeng C."/>
            <person name="Zhang J."/>
            <person name="Zhang Y."/>
            <person name="Li R."/>
            <person name="Xu Z."/>
            <person name="Li S."/>
            <person name="Li X."/>
            <person name="Zheng H."/>
            <person name="Cong L."/>
            <person name="Lin L."/>
            <person name="Yin J."/>
            <person name="Geng J."/>
            <person name="Li G."/>
            <person name="Shi J."/>
            <person name="Liu J."/>
            <person name="Lv H."/>
            <person name="Li J."/>
            <person name="Wang J."/>
            <person name="Deng Y."/>
            <person name="Ran L."/>
            <person name="Shi X."/>
            <person name="Wang X."/>
            <person name="Wu Q."/>
            <person name="Li C."/>
            <person name="Ren X."/>
            <person name="Wang J."/>
            <person name="Wang X."/>
            <person name="Li D."/>
            <person name="Liu D."/>
            <person name="Zhang X."/>
            <person name="Ji Z."/>
            <person name="Zhao W."/>
            <person name="Sun Y."/>
            <person name="Zhang Z."/>
            <person name="Bao J."/>
            <person name="Han Y."/>
            <person name="Dong L."/>
            <person name="Ji J."/>
            <person name="Chen P."/>
            <person name="Wu S."/>
            <person name="Liu J."/>
            <person name="Xiao Y."/>
            <person name="Bu D."/>
            <person name="Tan J."/>
            <person name="Yang L."/>
            <person name="Ye C."/>
            <person name="Zhang J."/>
            <person name="Xu J."/>
            <person name="Zhou Y."/>
            <person name="Yu Y."/>
            <person name="Zhang B."/>
            <person name="Zhuang S."/>
            <person name="Wei H."/>
            <person name="Liu B."/>
            <person name="Lei M."/>
            <person name="Yu H."/>
            <person name="Li Y."/>
            <person name="Xu H."/>
            <person name="Wei S."/>
            <person name="He X."/>
            <person name="Fang L."/>
            <person name="Zhang Z."/>
            <person name="Zhang Y."/>
            <person name="Huang X."/>
            <person name="Su Z."/>
            <person name="Tong W."/>
            <person name="Li J."/>
            <person name="Tong Z."/>
            <person name="Li S."/>
            <person name="Ye J."/>
            <person name="Wang L."/>
            <person name="Fang L."/>
            <person name="Lei T."/>
            <person name="Chen C."/>
            <person name="Chen H."/>
            <person name="Xu Z."/>
            <person name="Li H."/>
            <person name="Huang H."/>
            <person name="Zhang F."/>
            <person name="Xu H."/>
            <person name="Li N."/>
            <person name="Zhao C."/>
            <person name="Li S."/>
            <person name="Dong L."/>
            <person name="Huang Y."/>
            <person name="Li L."/>
            <person name="Xi Y."/>
            <person name="Qi Q."/>
            <person name="Li W."/>
            <person name="Zhang B."/>
            <person name="Hu W."/>
            <person name="Zhang Y."/>
            <person name="Tian X."/>
            <person name="Jiao Y."/>
            <person name="Liang X."/>
            <person name="Jin J."/>
            <person name="Gao L."/>
            <person name="Zheng W."/>
            <person name="Hao B."/>
            <person name="Liu S."/>
            <person name="Wang W."/>
            <person name="Yuan L."/>
            <person name="Cao M."/>
            <person name="McDermott J."/>
            <person name="Samudrala R."/>
            <person name="Wang J."/>
            <person name="Wong G.K."/>
            <person name="Yang H."/>
        </authorList>
    </citation>
    <scope>NUCLEOTIDE SEQUENCE [LARGE SCALE GENOMIC DNA]</scope>
    <source>
        <strain evidence="9">cv. 93-11</strain>
    </source>
</reference>